<name>A0A250XEA9_9CHLO</name>
<comment type="similarity">
    <text evidence="2">Belongs to the glycosyltransferase 92 family.</text>
</comment>
<evidence type="ECO:0000256" key="7">
    <source>
        <dbReference type="ARBA" id="ARBA00023136"/>
    </source>
</evidence>
<keyword evidence="7" id="KW-0472">Membrane</keyword>
<evidence type="ECO:0000256" key="1">
    <source>
        <dbReference type="ARBA" id="ARBA00004167"/>
    </source>
</evidence>
<reference evidence="8 9" key="1">
    <citation type="submission" date="2017-08" db="EMBL/GenBank/DDBJ databases">
        <title>Acidophilic green algal genome provides insights into adaptation to an acidic environment.</title>
        <authorList>
            <person name="Hirooka S."/>
            <person name="Hirose Y."/>
            <person name="Kanesaki Y."/>
            <person name="Higuchi S."/>
            <person name="Fujiwara T."/>
            <person name="Onuma R."/>
            <person name="Era A."/>
            <person name="Ohbayashi R."/>
            <person name="Uzuka A."/>
            <person name="Nozaki H."/>
            <person name="Yoshikawa H."/>
            <person name="Miyagishima S.Y."/>
        </authorList>
    </citation>
    <scope>NUCLEOTIDE SEQUENCE [LARGE SCALE GENOMIC DNA]</scope>
    <source>
        <strain evidence="8 9">NIES-2499</strain>
    </source>
</reference>
<accession>A0A250XEA9</accession>
<dbReference type="PANTHER" id="PTHR21461">
    <property type="entry name" value="GLYCOSYLTRANSFERASE FAMILY 92 PROTEIN"/>
    <property type="match status" value="1"/>
</dbReference>
<dbReference type="GO" id="GO:0016020">
    <property type="term" value="C:membrane"/>
    <property type="evidence" value="ECO:0007669"/>
    <property type="project" value="UniProtKB-SubCell"/>
</dbReference>
<keyword evidence="4" id="KW-0808">Transferase</keyword>
<dbReference type="Proteomes" id="UP000232323">
    <property type="component" value="Unassembled WGS sequence"/>
</dbReference>
<gene>
    <name evidence="8" type="ORF">CEUSTIGMA_g8674.t1</name>
</gene>
<evidence type="ECO:0000256" key="2">
    <source>
        <dbReference type="ARBA" id="ARBA00007647"/>
    </source>
</evidence>
<evidence type="ECO:0000256" key="4">
    <source>
        <dbReference type="ARBA" id="ARBA00022679"/>
    </source>
</evidence>
<comment type="subcellular location">
    <subcellularLocation>
        <location evidence="1">Membrane</location>
        <topology evidence="1">Single-pass membrane protein</topology>
    </subcellularLocation>
</comment>
<proteinExistence type="inferred from homology"/>
<evidence type="ECO:0000256" key="6">
    <source>
        <dbReference type="ARBA" id="ARBA00022989"/>
    </source>
</evidence>
<comment type="caution">
    <text evidence="8">The sequence shown here is derived from an EMBL/GenBank/DDBJ whole genome shotgun (WGS) entry which is preliminary data.</text>
</comment>
<organism evidence="8 9">
    <name type="scientific">Chlamydomonas eustigma</name>
    <dbReference type="NCBI Taxonomy" id="1157962"/>
    <lineage>
        <taxon>Eukaryota</taxon>
        <taxon>Viridiplantae</taxon>
        <taxon>Chlorophyta</taxon>
        <taxon>core chlorophytes</taxon>
        <taxon>Chlorophyceae</taxon>
        <taxon>CS clade</taxon>
        <taxon>Chlamydomonadales</taxon>
        <taxon>Chlamydomonadaceae</taxon>
        <taxon>Chlamydomonas</taxon>
    </lineage>
</organism>
<keyword evidence="6" id="KW-1133">Transmembrane helix</keyword>
<keyword evidence="9" id="KW-1185">Reference proteome</keyword>
<keyword evidence="3" id="KW-0328">Glycosyltransferase</keyword>
<dbReference type="GO" id="GO:0016757">
    <property type="term" value="F:glycosyltransferase activity"/>
    <property type="evidence" value="ECO:0007669"/>
    <property type="project" value="UniProtKB-KW"/>
</dbReference>
<dbReference type="AlphaFoldDB" id="A0A250XEA9"/>
<evidence type="ECO:0000256" key="5">
    <source>
        <dbReference type="ARBA" id="ARBA00022692"/>
    </source>
</evidence>
<dbReference type="GO" id="GO:0005737">
    <property type="term" value="C:cytoplasm"/>
    <property type="evidence" value="ECO:0007669"/>
    <property type="project" value="TreeGrafter"/>
</dbReference>
<protein>
    <recommendedName>
        <fullName evidence="10">Glycosyltransferase family 92 protein</fullName>
    </recommendedName>
</protein>
<dbReference type="EMBL" id="BEGY01000062">
    <property type="protein sequence ID" value="GAX81242.1"/>
    <property type="molecule type" value="Genomic_DNA"/>
</dbReference>
<evidence type="ECO:0008006" key="10">
    <source>
        <dbReference type="Google" id="ProtNLM"/>
    </source>
</evidence>
<keyword evidence="5" id="KW-0812">Transmembrane</keyword>
<dbReference type="Pfam" id="PF01697">
    <property type="entry name" value="Glyco_transf_92"/>
    <property type="match status" value="1"/>
</dbReference>
<dbReference type="InterPro" id="IPR008166">
    <property type="entry name" value="Glyco_transf_92"/>
</dbReference>
<evidence type="ECO:0000256" key="3">
    <source>
        <dbReference type="ARBA" id="ARBA00022676"/>
    </source>
</evidence>
<dbReference type="PANTHER" id="PTHR21461:SF69">
    <property type="entry name" value="GLYCOSYLTRANSFERASE FAMILY 92 PROTEIN"/>
    <property type="match status" value="1"/>
</dbReference>
<evidence type="ECO:0000313" key="9">
    <source>
        <dbReference type="Proteomes" id="UP000232323"/>
    </source>
</evidence>
<evidence type="ECO:0000313" key="8">
    <source>
        <dbReference type="EMBL" id="GAX81242.1"/>
    </source>
</evidence>
<sequence length="704" mass="78246">MYSVLLTTVVMIYGAATFFTTAALTTHPHAGFAELVHNYKDHKRVIIRPLPHFGMSPEQPPRPLVFLTSSFLDTRPISVDPNHGTAVLRMMILIQREPSLHNSKPESLGLAITEKQMDCVWFTSSGALHQTSVLRFQQPMSRPIDHPSYLEFMASCATNVTNSDLRSGLPGSGSHSIPRFATLVLKGFNVYDISMSAEGHEHWVHVNVVPLVANDARAVQEQYTARKQPTLNSSEDVFLTPEQYNSGQGLVASCSGTPLMTNGLYNGYFPQWLVYQKLIGVSKIFVYLGNPDHLEYWTLKHAEQHLGLIELYHFRLSHYLDDRNLVDNADRCGNLNSGPYHSAALHEGTSEANNSKWGKCLSLYALDIYWWGQLTGMSHCLYSAMGRYRWLLMHDYDEWFVPLFNPSAPVTVLELIHYWKKTAQGQDPVKYGQSNRTTAAAWPVSFMLQAAPVCIWCSGRGHPVLVPPIATSSTLPPDDGLNIIKVSMHMILSAVVRSPPKAVHDRSKNIIDPLAVLVMEVHEVCSTWKEEGGLHDETEASDITDAAVTSSHDYLSQMKTDHEGGLAAAAAHTALIPHIPKGDKMPYVPLPPDMVLMFHARSDGMFGRATKVWLKKQVESTGVDHNATNNGQDSDEILHLRSCETCDCGYCNVSEYEIVSDYSLANIYGQQLVAGVHNFLASFNLRAHQALLSNSTSPTYSNKS</sequence>